<dbReference type="SMART" id="SM00028">
    <property type="entry name" value="TPR"/>
    <property type="match status" value="6"/>
</dbReference>
<protein>
    <submittedName>
        <fullName evidence="2">Transcription factor tau subunit sfc4</fullName>
    </submittedName>
</protein>
<dbReference type="EMBL" id="CAVMBE010000017">
    <property type="protein sequence ID" value="CAK3964241.1"/>
    <property type="molecule type" value="Genomic_DNA"/>
</dbReference>
<feature type="region of interest" description="Disordered" evidence="1">
    <location>
        <begin position="201"/>
        <end position="222"/>
    </location>
</feature>
<dbReference type="SUPFAM" id="SSF48452">
    <property type="entry name" value="TPR-like"/>
    <property type="match status" value="2"/>
</dbReference>
<feature type="compositionally biased region" description="Low complexity" evidence="1">
    <location>
        <begin position="803"/>
        <end position="816"/>
    </location>
</feature>
<feature type="compositionally biased region" description="Basic residues" evidence="1">
    <location>
        <begin position="208"/>
        <end position="222"/>
    </location>
</feature>
<accession>A0AAI8YWW3</accession>
<dbReference type="InterPro" id="IPR011990">
    <property type="entry name" value="TPR-like_helical_dom_sf"/>
</dbReference>
<dbReference type="PANTHER" id="PTHR23082">
    <property type="entry name" value="TRANSCRIPTION INITIATION FACTOR IIIC TFIIIC , POLYPEPTIDE 3-RELATED"/>
    <property type="match status" value="1"/>
</dbReference>
<feature type="compositionally biased region" description="Polar residues" evidence="1">
    <location>
        <begin position="1"/>
        <end position="33"/>
    </location>
</feature>
<dbReference type="PANTHER" id="PTHR23082:SF0">
    <property type="entry name" value="GENERAL TRANSCRIPTION FACTOR 3C POLYPEPTIDE 3"/>
    <property type="match status" value="1"/>
</dbReference>
<proteinExistence type="predicted"/>
<dbReference type="Proteomes" id="UP001296104">
    <property type="component" value="Unassembled WGS sequence"/>
</dbReference>
<dbReference type="GO" id="GO:0000127">
    <property type="term" value="C:transcription factor TFIIIC complex"/>
    <property type="evidence" value="ECO:0007669"/>
    <property type="project" value="TreeGrafter"/>
</dbReference>
<dbReference type="InterPro" id="IPR039340">
    <property type="entry name" value="Tfc4/TFIIIC-102/Sfc4"/>
</dbReference>
<evidence type="ECO:0000313" key="2">
    <source>
        <dbReference type="EMBL" id="CAK3964241.1"/>
    </source>
</evidence>
<feature type="region of interest" description="Disordered" evidence="1">
    <location>
        <begin position="234"/>
        <end position="269"/>
    </location>
</feature>
<evidence type="ECO:0000313" key="3">
    <source>
        <dbReference type="Proteomes" id="UP001296104"/>
    </source>
</evidence>
<feature type="compositionally biased region" description="Basic residues" evidence="1">
    <location>
        <begin position="240"/>
        <end position="262"/>
    </location>
</feature>
<reference evidence="2" key="1">
    <citation type="submission" date="2023-11" db="EMBL/GenBank/DDBJ databases">
        <authorList>
            <person name="Alioto T."/>
            <person name="Alioto T."/>
            <person name="Gomez Garrido J."/>
        </authorList>
    </citation>
    <scope>NUCLEOTIDE SEQUENCE</scope>
</reference>
<feature type="region of interest" description="Disordered" evidence="1">
    <location>
        <begin position="1"/>
        <end position="99"/>
    </location>
</feature>
<dbReference type="InterPro" id="IPR019734">
    <property type="entry name" value="TPR_rpt"/>
</dbReference>
<name>A0AAI8YWW3_9PEZI</name>
<dbReference type="Gene3D" id="1.25.40.10">
    <property type="entry name" value="Tetratricopeptide repeat domain"/>
    <property type="match status" value="2"/>
</dbReference>
<dbReference type="GO" id="GO:0006383">
    <property type="term" value="P:transcription by RNA polymerase III"/>
    <property type="evidence" value="ECO:0007669"/>
    <property type="project" value="InterPro"/>
</dbReference>
<evidence type="ECO:0000256" key="1">
    <source>
        <dbReference type="SAM" id="MobiDB-lite"/>
    </source>
</evidence>
<keyword evidence="3" id="KW-1185">Reference proteome</keyword>
<comment type="caution">
    <text evidence="2">The sequence shown here is derived from an EMBL/GenBank/DDBJ whole genome shotgun (WGS) entry which is preliminary data.</text>
</comment>
<organism evidence="2 3">
    <name type="scientific">Lecanosticta acicola</name>
    <dbReference type="NCBI Taxonomy" id="111012"/>
    <lineage>
        <taxon>Eukaryota</taxon>
        <taxon>Fungi</taxon>
        <taxon>Dikarya</taxon>
        <taxon>Ascomycota</taxon>
        <taxon>Pezizomycotina</taxon>
        <taxon>Dothideomycetes</taxon>
        <taxon>Dothideomycetidae</taxon>
        <taxon>Mycosphaerellales</taxon>
        <taxon>Mycosphaerellaceae</taxon>
        <taxon>Lecanosticta</taxon>
    </lineage>
</organism>
<gene>
    <name evidence="2" type="ORF">LECACI_7A003483</name>
</gene>
<sequence>MEQSNSNRGNATNGSASTALLNYPDPSQGNQTPYPVLQKPPSYGPFPGSTRGLLPASHAASSYGAVPGSQAQSYHGRETRQHMNGFGPLSATDSEPPHLAPTNLLALPASTQLTPTQRLAQQFQVRHGDPGDRSVGLENGLLPQDGERCSEYAGIWHEDTGGKAAQSAAFHAAIRNGEQYQWDPDASSARDPEIDALFEAEELASRGSRGRPRGRGRGRSRGYKSILKELDARVFPEQKKRGRGGSRGRPRGRGRGRGGRRSKAIDPGPEFKKYLQLANKAYVDGVNEEAADYARQAIQANPEVWQAHSLLAQILELQGRDEDAVNAMKWGATCSKEPEVWIRTAEKILEVAGDRRTRQALRDAVDCYGEVLKLTRGSKSSSDGEDDLELQVRMTMIELFKELHETKSCRMHCRSILRHHPGNTVILREYAMLAGQWQDPGDMRVAQEAYEKAFEFYRDAEEFGAEDDGTDQFSHLNIYLDLVEMRGNPAEGIYKGKQLARRFLGRQDETFWERYVDDDREFDDGNERRIEVGEFQQGRASRDMMKYGHGLPIEIKVKFGCLRMRMGQGHFEEARKHFRPLLQYADEIEEYHDMFTTVASSLRKSGFMTEAAEYYDCVRNVPNADHPDYGLSEDVWMQMGTCYQALERQEDAVACLEAILARKGDKYALACARLAKLYEDIGDNDKARLLANELIMLNRRDLLHEAGVRLVPVINRPPPVKLPPELEARLAATAALNNPKKSAELLPLPPPRLLRELRPAGPVPATASLRPKTIEQDPIEEQVSQSKSRKRKRGKKQLEAHPEAQAASPAAEQSPPVKRPRLRKSWVPTKAQHERESRQRHIQDIGERSRENFDVVRHHWPALKEGTDESAAEEWIAAANGMLEDFLSMKVFFPERDKHIKLRETDNPGRPYIRNVFSRQDEGYNPRDFLKIPFDDWHHVFVDLALIYAKSGEQDRCYKVVQDVLFAANVFYQDLALHRTSFALGIHCGLVFNDSQYLIDLARQMITDSEYRGPMTYQLFAAVNRFSFGSNWFSSGPSQKFMLRMVKLFDYLAMEHGDMKGVRDRMDWAAQKPSLETKAARMRTSGEPFPPEPDAGILTMYGHMVAVANHSHSSLPYYYRALALQPDNICINLSIAAMWVQVSMKRQTENRQHGITQGLAFLYRYYDLRTASGKASHIQEAEYNTARMWHYLGLNHLAVPAYEKVLALSEKVREENRIEGGSLELDAEDYATEAAFALQGIFALTGNLEAAHRIGERWLVL</sequence>
<dbReference type="AlphaFoldDB" id="A0AAI8YWW3"/>
<feature type="compositionally biased region" description="Basic and acidic residues" evidence="1">
    <location>
        <begin position="831"/>
        <end position="842"/>
    </location>
</feature>
<feature type="region of interest" description="Disordered" evidence="1">
    <location>
        <begin position="752"/>
        <end position="842"/>
    </location>
</feature>
<feature type="region of interest" description="Disordered" evidence="1">
    <location>
        <begin position="125"/>
        <end position="144"/>
    </location>
</feature>